<feature type="binding site" evidence="7">
    <location>
        <position position="167"/>
    </location>
    <ligand>
        <name>Mg(2+)</name>
        <dbReference type="ChEBI" id="CHEBI:18420"/>
    </ligand>
</feature>
<feature type="transmembrane region" description="Helical" evidence="8">
    <location>
        <begin position="34"/>
        <end position="56"/>
    </location>
</feature>
<dbReference type="GO" id="GO:0044038">
    <property type="term" value="P:cell wall macromolecule biosynthetic process"/>
    <property type="evidence" value="ECO:0007669"/>
    <property type="project" value="TreeGrafter"/>
</dbReference>
<feature type="binding site" evidence="7">
    <location>
        <position position="222"/>
    </location>
    <ligand>
        <name>Mg(2+)</name>
        <dbReference type="ChEBI" id="CHEBI:18420"/>
    </ligand>
</feature>
<evidence type="ECO:0000256" key="1">
    <source>
        <dbReference type="ARBA" id="ARBA00004651"/>
    </source>
</evidence>
<evidence type="ECO:0000256" key="5">
    <source>
        <dbReference type="ARBA" id="ARBA00022989"/>
    </source>
</evidence>
<proteinExistence type="predicted"/>
<feature type="transmembrane region" description="Helical" evidence="8">
    <location>
        <begin position="220"/>
        <end position="242"/>
    </location>
</feature>
<feature type="transmembrane region" description="Helical" evidence="8">
    <location>
        <begin position="320"/>
        <end position="338"/>
    </location>
</feature>
<dbReference type="OrthoDB" id="9783652at2"/>
<keyword evidence="2" id="KW-1003">Cell membrane</keyword>
<dbReference type="GO" id="GO:0071555">
    <property type="term" value="P:cell wall organization"/>
    <property type="evidence" value="ECO:0007669"/>
    <property type="project" value="TreeGrafter"/>
</dbReference>
<evidence type="ECO:0000256" key="3">
    <source>
        <dbReference type="ARBA" id="ARBA00022679"/>
    </source>
</evidence>
<comment type="subcellular location">
    <subcellularLocation>
        <location evidence="1">Cell membrane</location>
        <topology evidence="1">Multi-pass membrane protein</topology>
    </subcellularLocation>
</comment>
<reference evidence="9 10" key="1">
    <citation type="submission" date="2019-08" db="EMBL/GenBank/DDBJ databases">
        <title>Draft genome sequence of Lysobacter sp. UKS-15.</title>
        <authorList>
            <person name="Im W.-T."/>
        </authorList>
    </citation>
    <scope>NUCLEOTIDE SEQUENCE [LARGE SCALE GENOMIC DNA]</scope>
    <source>
        <strain evidence="9 10">UKS-15</strain>
    </source>
</reference>
<feature type="transmembrane region" description="Helical" evidence="8">
    <location>
        <begin position="173"/>
        <end position="190"/>
    </location>
</feature>
<gene>
    <name evidence="9" type="ORF">FW784_01920</name>
</gene>
<feature type="transmembrane region" description="Helical" evidence="8">
    <location>
        <begin position="248"/>
        <end position="265"/>
    </location>
</feature>
<keyword evidence="7" id="KW-0460">Magnesium</keyword>
<dbReference type="PANTHER" id="PTHR22926">
    <property type="entry name" value="PHOSPHO-N-ACETYLMURAMOYL-PENTAPEPTIDE-TRANSFERASE"/>
    <property type="match status" value="1"/>
</dbReference>
<evidence type="ECO:0000256" key="4">
    <source>
        <dbReference type="ARBA" id="ARBA00022692"/>
    </source>
</evidence>
<feature type="transmembrane region" description="Helical" evidence="8">
    <location>
        <begin position="149"/>
        <end position="166"/>
    </location>
</feature>
<comment type="caution">
    <text evidence="9">The sequence shown here is derived from an EMBL/GenBank/DDBJ whole genome shotgun (WGS) entry which is preliminary data.</text>
</comment>
<organism evidence="9 10">
    <name type="scientific">Cognatilysobacter lacus</name>
    <dbReference type="NCBI Taxonomy" id="1643323"/>
    <lineage>
        <taxon>Bacteria</taxon>
        <taxon>Pseudomonadati</taxon>
        <taxon>Pseudomonadota</taxon>
        <taxon>Gammaproteobacteria</taxon>
        <taxon>Lysobacterales</taxon>
        <taxon>Lysobacteraceae</taxon>
        <taxon>Cognatilysobacter</taxon>
    </lineage>
</organism>
<dbReference type="Pfam" id="PF00953">
    <property type="entry name" value="Glycos_transf_4"/>
    <property type="match status" value="1"/>
</dbReference>
<keyword evidence="7" id="KW-0479">Metal-binding</keyword>
<dbReference type="GO" id="GO:0046872">
    <property type="term" value="F:metal ion binding"/>
    <property type="evidence" value="ECO:0007669"/>
    <property type="project" value="UniProtKB-KW"/>
</dbReference>
<sequence>MRLRRAQPPLAMPELQGVGFGQAAAELRSRVKTVALLVTVAAISASGTALARRYALARQLVDVPGERRSHSVATPRGGGVGPVVAVLAAMLAMTAAQGTPWLAAIALAAVALVGAWDDHRPLAASWRLLVHAAAGLAVAGSLFDPMVAPLLFAAVFAGVVVLINVWNFMDGINGLAASQAALVAAAVAAVDPGMRIPAIVVVVACLAFLPFNFPRARIFLGDVGSGALGLIVAWLCAGVATARPLNGLLMALPLSAFLVDAGLTLSRRMLRRERWWEPHAQHLYQGLARRHGHARVTLAYAAWTASASVASLVIAPMGPAYTMASLAVCYTSAALLWLRLQRPVATERDASS</sequence>
<dbReference type="GO" id="GO:0009103">
    <property type="term" value="P:lipopolysaccharide biosynthetic process"/>
    <property type="evidence" value="ECO:0007669"/>
    <property type="project" value="TreeGrafter"/>
</dbReference>
<dbReference type="GO" id="GO:0005886">
    <property type="term" value="C:plasma membrane"/>
    <property type="evidence" value="ECO:0007669"/>
    <property type="project" value="UniProtKB-SubCell"/>
</dbReference>
<evidence type="ECO:0000313" key="10">
    <source>
        <dbReference type="Proteomes" id="UP000323164"/>
    </source>
</evidence>
<feature type="transmembrane region" description="Helical" evidence="8">
    <location>
        <begin position="196"/>
        <end position="213"/>
    </location>
</feature>
<keyword evidence="5 8" id="KW-1133">Transmembrane helix</keyword>
<keyword evidence="10" id="KW-1185">Reference proteome</keyword>
<evidence type="ECO:0000256" key="7">
    <source>
        <dbReference type="PIRSR" id="PIRSR600715-1"/>
    </source>
</evidence>
<evidence type="ECO:0000256" key="2">
    <source>
        <dbReference type="ARBA" id="ARBA00022475"/>
    </source>
</evidence>
<name>A0A5D8Z907_9GAMM</name>
<evidence type="ECO:0000256" key="6">
    <source>
        <dbReference type="ARBA" id="ARBA00023136"/>
    </source>
</evidence>
<dbReference type="EMBL" id="VTRV01000010">
    <property type="protein sequence ID" value="TZF91388.1"/>
    <property type="molecule type" value="Genomic_DNA"/>
</dbReference>
<feature type="transmembrane region" description="Helical" evidence="8">
    <location>
        <begin position="124"/>
        <end position="143"/>
    </location>
</feature>
<protein>
    <submittedName>
        <fullName evidence="9">Lipopolysaccharide biosynthesis protein</fullName>
    </submittedName>
</protein>
<keyword evidence="3" id="KW-0808">Transferase</keyword>
<dbReference type="InterPro" id="IPR000715">
    <property type="entry name" value="Glycosyl_transferase_4"/>
</dbReference>
<dbReference type="AlphaFoldDB" id="A0A5D8Z907"/>
<evidence type="ECO:0000256" key="8">
    <source>
        <dbReference type="SAM" id="Phobius"/>
    </source>
</evidence>
<feature type="transmembrane region" description="Helical" evidence="8">
    <location>
        <begin position="296"/>
        <end position="314"/>
    </location>
</feature>
<feature type="transmembrane region" description="Helical" evidence="8">
    <location>
        <begin position="101"/>
        <end position="117"/>
    </location>
</feature>
<accession>A0A5D8Z907</accession>
<evidence type="ECO:0000313" key="9">
    <source>
        <dbReference type="EMBL" id="TZF91388.1"/>
    </source>
</evidence>
<keyword evidence="4 8" id="KW-0812">Transmembrane</keyword>
<dbReference type="PANTHER" id="PTHR22926:SF3">
    <property type="entry name" value="UNDECAPRENYL-PHOSPHATE ALPHA-N-ACETYLGLUCOSAMINYL 1-PHOSPHATE TRANSFERASE"/>
    <property type="match status" value="1"/>
</dbReference>
<keyword evidence="6 8" id="KW-0472">Membrane</keyword>
<dbReference type="Proteomes" id="UP000323164">
    <property type="component" value="Unassembled WGS sequence"/>
</dbReference>
<dbReference type="GO" id="GO:0016780">
    <property type="term" value="F:phosphotransferase activity, for other substituted phosphate groups"/>
    <property type="evidence" value="ECO:0007669"/>
    <property type="project" value="InterPro"/>
</dbReference>
<comment type="cofactor">
    <cofactor evidence="7">
        <name>Mg(2+)</name>
        <dbReference type="ChEBI" id="CHEBI:18420"/>
    </cofactor>
</comment>